<dbReference type="Proteomes" id="UP001154282">
    <property type="component" value="Unassembled WGS sequence"/>
</dbReference>
<protein>
    <submittedName>
        <fullName evidence="1">Uncharacterized protein</fullName>
    </submittedName>
</protein>
<dbReference type="EMBL" id="CAMGYJ010000011">
    <property type="protein sequence ID" value="CAI0611097.1"/>
    <property type="molecule type" value="Genomic_DNA"/>
</dbReference>
<evidence type="ECO:0000313" key="1">
    <source>
        <dbReference type="EMBL" id="CAI0611097.1"/>
    </source>
</evidence>
<keyword evidence="2" id="KW-1185">Reference proteome</keyword>
<reference evidence="1" key="1">
    <citation type="submission" date="2022-08" db="EMBL/GenBank/DDBJ databases">
        <authorList>
            <person name="Gutierrez-Valencia J."/>
        </authorList>
    </citation>
    <scope>NUCLEOTIDE SEQUENCE</scope>
</reference>
<accession>A0AAV0RWD1</accession>
<organism evidence="1 2">
    <name type="scientific">Linum tenue</name>
    <dbReference type="NCBI Taxonomy" id="586396"/>
    <lineage>
        <taxon>Eukaryota</taxon>
        <taxon>Viridiplantae</taxon>
        <taxon>Streptophyta</taxon>
        <taxon>Embryophyta</taxon>
        <taxon>Tracheophyta</taxon>
        <taxon>Spermatophyta</taxon>
        <taxon>Magnoliopsida</taxon>
        <taxon>eudicotyledons</taxon>
        <taxon>Gunneridae</taxon>
        <taxon>Pentapetalae</taxon>
        <taxon>rosids</taxon>
        <taxon>fabids</taxon>
        <taxon>Malpighiales</taxon>
        <taxon>Linaceae</taxon>
        <taxon>Linum</taxon>
    </lineage>
</organism>
<evidence type="ECO:0000313" key="2">
    <source>
        <dbReference type="Proteomes" id="UP001154282"/>
    </source>
</evidence>
<dbReference type="AlphaFoldDB" id="A0AAV0RWD1"/>
<name>A0AAV0RWD1_9ROSI</name>
<gene>
    <name evidence="1" type="ORF">LITE_LOCUS50299</name>
</gene>
<proteinExistence type="predicted"/>
<sequence length="147" mass="16209">MPLLRPPGKSYSRIYLKSCILIIPNKVYVLLTFPLPSELRNFLNSRLACSYVRQEEREGEGTPFSGGMAEGEAGPRERFLLSPSLVIGPAELGPSTITDTGARLVRTIRSERFEPMKNTAVSSGVSVPIRHVTSTQFFETALSLSSY</sequence>
<comment type="caution">
    <text evidence="1">The sequence shown here is derived from an EMBL/GenBank/DDBJ whole genome shotgun (WGS) entry which is preliminary data.</text>
</comment>